<evidence type="ECO:0000256" key="1">
    <source>
        <dbReference type="SAM" id="MobiDB-lite"/>
    </source>
</evidence>
<dbReference type="Proteomes" id="UP000821853">
    <property type="component" value="Chromosome 2"/>
</dbReference>
<reference evidence="2 3" key="1">
    <citation type="journal article" date="2020" name="Cell">
        <title>Large-Scale Comparative Analyses of Tick Genomes Elucidate Their Genetic Diversity and Vector Capacities.</title>
        <authorList>
            <consortium name="Tick Genome and Microbiome Consortium (TIGMIC)"/>
            <person name="Jia N."/>
            <person name="Wang J."/>
            <person name="Shi W."/>
            <person name="Du L."/>
            <person name="Sun Y."/>
            <person name="Zhan W."/>
            <person name="Jiang J.F."/>
            <person name="Wang Q."/>
            <person name="Zhang B."/>
            <person name="Ji P."/>
            <person name="Bell-Sakyi L."/>
            <person name="Cui X.M."/>
            <person name="Yuan T.T."/>
            <person name="Jiang B.G."/>
            <person name="Yang W.F."/>
            <person name="Lam T.T."/>
            <person name="Chang Q.C."/>
            <person name="Ding S.J."/>
            <person name="Wang X.J."/>
            <person name="Zhu J.G."/>
            <person name="Ruan X.D."/>
            <person name="Zhao L."/>
            <person name="Wei J.T."/>
            <person name="Ye R.Z."/>
            <person name="Que T.C."/>
            <person name="Du C.H."/>
            <person name="Zhou Y.H."/>
            <person name="Cheng J.X."/>
            <person name="Dai P.F."/>
            <person name="Guo W.B."/>
            <person name="Han X.H."/>
            <person name="Huang E.J."/>
            <person name="Li L.F."/>
            <person name="Wei W."/>
            <person name="Gao Y.C."/>
            <person name="Liu J.Z."/>
            <person name="Shao H.Z."/>
            <person name="Wang X."/>
            <person name="Wang C.C."/>
            <person name="Yang T.C."/>
            <person name="Huo Q.B."/>
            <person name="Li W."/>
            <person name="Chen H.Y."/>
            <person name="Chen S.E."/>
            <person name="Zhou L.G."/>
            <person name="Ni X.B."/>
            <person name="Tian J.H."/>
            <person name="Sheng Y."/>
            <person name="Liu T."/>
            <person name="Pan Y.S."/>
            <person name="Xia L.Y."/>
            <person name="Li J."/>
            <person name="Zhao F."/>
            <person name="Cao W.C."/>
        </authorList>
    </citation>
    <scope>NUCLEOTIDE SEQUENCE [LARGE SCALE GENOMIC DNA]</scope>
    <source>
        <strain evidence="2">HaeL-2018</strain>
    </source>
</reference>
<proteinExistence type="predicted"/>
<dbReference type="VEuPathDB" id="VectorBase:HLOH_065270"/>
<name>A0A9J6FXC2_HAELO</name>
<evidence type="ECO:0008006" key="4">
    <source>
        <dbReference type="Google" id="ProtNLM"/>
    </source>
</evidence>
<gene>
    <name evidence="2" type="ORF">HPB48_018267</name>
</gene>
<dbReference type="AlphaFoldDB" id="A0A9J6FXC2"/>
<evidence type="ECO:0000313" key="3">
    <source>
        <dbReference type="Proteomes" id="UP000821853"/>
    </source>
</evidence>
<feature type="compositionally biased region" description="Pro residues" evidence="1">
    <location>
        <begin position="158"/>
        <end position="175"/>
    </location>
</feature>
<sequence>MLGTSTSAVVTFEGPHVPFYIKAYGLFTRCRPYRQTVQCCSLCGELGHRRDVCPNPDAPVCAQCHPKPPHLVMMYTYLPTLRPRSPHGQKGLPQKTPPSASTCPGPGTSIRQAADLPKPRRIVKPSRASSTERSSPSPNPGELVSFCHPHPLLLTNSPPCPHPPTNPLPPLPTPASTPSKKKTRAYANSWKLRKAHCHLRTAHSRAAN</sequence>
<dbReference type="EMBL" id="JABSTR010000004">
    <property type="protein sequence ID" value="KAH9367487.1"/>
    <property type="molecule type" value="Genomic_DNA"/>
</dbReference>
<feature type="compositionally biased region" description="Low complexity" evidence="1">
    <location>
        <begin position="125"/>
        <end position="136"/>
    </location>
</feature>
<evidence type="ECO:0000313" key="2">
    <source>
        <dbReference type="EMBL" id="KAH9367487.1"/>
    </source>
</evidence>
<accession>A0A9J6FXC2</accession>
<comment type="caution">
    <text evidence="2">The sequence shown here is derived from an EMBL/GenBank/DDBJ whole genome shotgun (WGS) entry which is preliminary data.</text>
</comment>
<dbReference type="OrthoDB" id="6488226at2759"/>
<protein>
    <recommendedName>
        <fullName evidence="4">CCHC-type domain-containing protein</fullName>
    </recommendedName>
</protein>
<feature type="region of interest" description="Disordered" evidence="1">
    <location>
        <begin position="82"/>
        <end position="184"/>
    </location>
</feature>
<keyword evidence="3" id="KW-1185">Reference proteome</keyword>
<organism evidence="2 3">
    <name type="scientific">Haemaphysalis longicornis</name>
    <name type="common">Bush tick</name>
    <dbReference type="NCBI Taxonomy" id="44386"/>
    <lineage>
        <taxon>Eukaryota</taxon>
        <taxon>Metazoa</taxon>
        <taxon>Ecdysozoa</taxon>
        <taxon>Arthropoda</taxon>
        <taxon>Chelicerata</taxon>
        <taxon>Arachnida</taxon>
        <taxon>Acari</taxon>
        <taxon>Parasitiformes</taxon>
        <taxon>Ixodida</taxon>
        <taxon>Ixodoidea</taxon>
        <taxon>Ixodidae</taxon>
        <taxon>Haemaphysalinae</taxon>
        <taxon>Haemaphysalis</taxon>
    </lineage>
</organism>